<dbReference type="InterPro" id="IPR045226">
    <property type="entry name" value="Dsc3"/>
</dbReference>
<feature type="transmembrane region" description="Helical" evidence="2">
    <location>
        <begin position="325"/>
        <end position="343"/>
    </location>
</feature>
<dbReference type="PANTHER" id="PTHR28049:SF1">
    <property type="entry name" value="DSC E3 UBIQUITIN LIGASE COMPLEX SUBUNIT 3"/>
    <property type="match status" value="1"/>
</dbReference>
<protein>
    <recommendedName>
        <fullName evidence="7">DSC E3 ubiquitin ligase complex subunit 3 C-terminal domain-containing protein</fullName>
    </recommendedName>
</protein>
<feature type="region of interest" description="Disordered" evidence="1">
    <location>
        <begin position="172"/>
        <end position="191"/>
    </location>
</feature>
<feature type="transmembrane region" description="Helical" evidence="2">
    <location>
        <begin position="293"/>
        <end position="313"/>
    </location>
</feature>
<sequence length="344" mass="37816">MSGNILPLYNSDITGNNNRRATTSTSTSASSTPSSYATATANSTIKQQPLRFEFVIRFADGNPDLIIPVASQQELRDVSTKFIRQQIREHNDRITKNRLKLIRNGKVLLNHTDFQKELKFLIENAYNKDDDDDDDDDSNENGDDDGGVPAPEVIKIYIHCIVGDILTPSELQKEEDLEHQPTKSTSEAPKGFDRLLSQGFSQQDINELRLQFQQIHGSALLGQQDVGALRELEDRWIDSTVNQEIDEFPTNIALSSTIGDGGGTSGLGNGNTLNNTGGGRGLQSREIDTNKELLIGLAIGYFLGVFGLFLIKLEVGGFFNKRTRMAIVAGVGINIAFGTVRAWA</sequence>
<evidence type="ECO:0000256" key="2">
    <source>
        <dbReference type="SAM" id="Phobius"/>
    </source>
</evidence>
<feature type="region of interest" description="Disordered" evidence="1">
    <location>
        <begin position="1"/>
        <end position="36"/>
    </location>
</feature>
<reference evidence="6" key="1">
    <citation type="submission" date="2016-04" db="EMBL/GenBank/DDBJ databases">
        <title>Comparative genomics of biotechnologically important yeasts.</title>
        <authorList>
            <consortium name="DOE Joint Genome Institute"/>
            <person name="Riley R."/>
            <person name="Haridas S."/>
            <person name="Wolfe K.H."/>
            <person name="Lopes M.R."/>
            <person name="Hittinger C.T."/>
            <person name="Goker M."/>
            <person name="Salamov A."/>
            <person name="Wisecaver J."/>
            <person name="Long T.M."/>
            <person name="Aerts A.L."/>
            <person name="Barry K."/>
            <person name="Choi C."/>
            <person name="Clum A."/>
            <person name="Coughlan A.Y."/>
            <person name="Deshpande S."/>
            <person name="Douglass A.P."/>
            <person name="Hanson S.J."/>
            <person name="Klenk H.-P."/>
            <person name="Labutti K."/>
            <person name="Lapidus A."/>
            <person name="Lindquist E."/>
            <person name="Lipzen A."/>
            <person name="Meier-Kolthoff J.P."/>
            <person name="Ohm R.A."/>
            <person name="Otillar R.P."/>
            <person name="Pangilinan J."/>
            <person name="Peng Y."/>
            <person name="Rokas A."/>
            <person name="Rosa C.A."/>
            <person name="Scheuner C."/>
            <person name="Sibirny A.A."/>
            <person name="Slot J.C."/>
            <person name="Stielow J.B."/>
            <person name="Sun H."/>
            <person name="Kurtzman C.P."/>
            <person name="Blackwell M."/>
            <person name="Grigoriev I.V."/>
            <person name="Jeffries T.W."/>
        </authorList>
    </citation>
    <scope>NUCLEOTIDE SEQUENCE [LARGE SCALE GENOMIC DNA]</scope>
    <source>
        <strain evidence="6">NRRL YB-2248</strain>
    </source>
</reference>
<dbReference type="InterPro" id="IPR019413">
    <property type="entry name" value="Dsc3_ub-like_dom"/>
</dbReference>
<dbReference type="InterPro" id="IPR025390">
    <property type="entry name" value="Dsc3_C"/>
</dbReference>
<evidence type="ECO:0000259" key="4">
    <source>
        <dbReference type="Pfam" id="PF13373"/>
    </source>
</evidence>
<dbReference type="PANTHER" id="PTHR28049">
    <property type="entry name" value="TRANSMEMBRANE PROTEIN YOR223W"/>
    <property type="match status" value="1"/>
</dbReference>
<dbReference type="Proteomes" id="UP000094801">
    <property type="component" value="Unassembled WGS sequence"/>
</dbReference>
<name>A0A1E4T6D1_9ASCO</name>
<feature type="compositionally biased region" description="Low complexity" evidence="1">
    <location>
        <begin position="21"/>
        <end position="36"/>
    </location>
</feature>
<evidence type="ECO:0000313" key="6">
    <source>
        <dbReference type="Proteomes" id="UP000094801"/>
    </source>
</evidence>
<feature type="compositionally biased region" description="Polar residues" evidence="1">
    <location>
        <begin position="11"/>
        <end position="20"/>
    </location>
</feature>
<evidence type="ECO:0000259" key="3">
    <source>
        <dbReference type="Pfam" id="PF10302"/>
    </source>
</evidence>
<dbReference type="Pfam" id="PF13373">
    <property type="entry name" value="Dsc3_C"/>
    <property type="match status" value="1"/>
</dbReference>
<dbReference type="OrthoDB" id="2556122at2759"/>
<gene>
    <name evidence="5" type="ORF">CANARDRAFT_26698</name>
</gene>
<feature type="domain" description="DSC E3 ubiquitin ligase complex subunit 3 C-terminal" evidence="4">
    <location>
        <begin position="190"/>
        <end position="341"/>
    </location>
</feature>
<feature type="compositionally biased region" description="Acidic residues" evidence="1">
    <location>
        <begin position="129"/>
        <end position="146"/>
    </location>
</feature>
<dbReference type="Pfam" id="PF10302">
    <property type="entry name" value="Dsc3_N"/>
    <property type="match status" value="1"/>
</dbReference>
<dbReference type="EMBL" id="KV453848">
    <property type="protein sequence ID" value="ODV87285.1"/>
    <property type="molecule type" value="Genomic_DNA"/>
</dbReference>
<proteinExistence type="predicted"/>
<keyword evidence="6" id="KW-1185">Reference proteome</keyword>
<feature type="domain" description="DSC E3 ubiquitin ligase complex subunit 3 ubiquitin-like" evidence="3">
    <location>
        <begin position="54"/>
        <end position="165"/>
    </location>
</feature>
<feature type="region of interest" description="Disordered" evidence="1">
    <location>
        <begin position="127"/>
        <end position="149"/>
    </location>
</feature>
<feature type="compositionally biased region" description="Basic and acidic residues" evidence="1">
    <location>
        <begin position="172"/>
        <end position="181"/>
    </location>
</feature>
<evidence type="ECO:0000256" key="1">
    <source>
        <dbReference type="SAM" id="MobiDB-lite"/>
    </source>
</evidence>
<accession>A0A1E4T6D1</accession>
<keyword evidence="2" id="KW-1133">Transmembrane helix</keyword>
<dbReference type="GO" id="GO:0005783">
    <property type="term" value="C:endoplasmic reticulum"/>
    <property type="evidence" value="ECO:0007669"/>
    <property type="project" value="TreeGrafter"/>
</dbReference>
<keyword evidence="2" id="KW-0472">Membrane</keyword>
<evidence type="ECO:0008006" key="7">
    <source>
        <dbReference type="Google" id="ProtNLM"/>
    </source>
</evidence>
<keyword evidence="2" id="KW-0812">Transmembrane</keyword>
<dbReference type="GO" id="GO:0044695">
    <property type="term" value="C:Dsc E3 ubiquitin ligase complex"/>
    <property type="evidence" value="ECO:0007669"/>
    <property type="project" value="InterPro"/>
</dbReference>
<organism evidence="5 6">
    <name type="scientific">[Candida] arabinofermentans NRRL YB-2248</name>
    <dbReference type="NCBI Taxonomy" id="983967"/>
    <lineage>
        <taxon>Eukaryota</taxon>
        <taxon>Fungi</taxon>
        <taxon>Dikarya</taxon>
        <taxon>Ascomycota</taxon>
        <taxon>Saccharomycotina</taxon>
        <taxon>Pichiomycetes</taxon>
        <taxon>Pichiales</taxon>
        <taxon>Pichiaceae</taxon>
        <taxon>Ogataea</taxon>
        <taxon>Ogataea/Candida clade</taxon>
    </lineage>
</organism>
<evidence type="ECO:0000313" key="5">
    <source>
        <dbReference type="EMBL" id="ODV87285.1"/>
    </source>
</evidence>
<dbReference type="AlphaFoldDB" id="A0A1E4T6D1"/>